<name>A0A5R9GIV0_9BACL</name>
<feature type="transmembrane region" description="Helical" evidence="1">
    <location>
        <begin position="28"/>
        <end position="49"/>
    </location>
</feature>
<evidence type="ECO:0000256" key="1">
    <source>
        <dbReference type="SAM" id="Phobius"/>
    </source>
</evidence>
<accession>A0A5R9GIV0</accession>
<feature type="transmembrane region" description="Helical" evidence="1">
    <location>
        <begin position="322"/>
        <end position="344"/>
    </location>
</feature>
<dbReference type="OrthoDB" id="2768901at2"/>
<feature type="transmembrane region" description="Helical" evidence="1">
    <location>
        <begin position="419"/>
        <end position="441"/>
    </location>
</feature>
<dbReference type="AlphaFoldDB" id="A0A5R9GIV0"/>
<evidence type="ECO:0000313" key="2">
    <source>
        <dbReference type="EMBL" id="TLS54260.1"/>
    </source>
</evidence>
<sequence length="456" mass="49506">MGETAAAVTTPNASAPGTKSGIPTMSSLMRFFIPLGFAACLVSITHSIIHSTLSKASNPEIAIAAYALGASLFGLTERPAVLVRQTCSALVRDRVSFRAMSGVTWILIAATVAFGALICYTPVGAFVFRDVYGVDESLVPAIVSGYQFFMWVSVFSALRCLYHGVIISQMRTKWVTIGMIVRLAGMFALSQYFVRTDTVTGGWVGAFIFAAGMLIEAGVCYWEGRTLTRKLPERVEDHGITSKRHIFGFYRPLLYSSFIVIAVAPATNALLGKTLDVELSIASFAVASSVFGVIMSVFTYIHQIVLNFYPSSPRLVFRFQRFVGFAPGLLTAAIFFTPAGAFLLDEVMGLTGRLLPATLDVMKVYALLALVLPWVDFGNGFLMLFRRTHVFMWSQAANTAASLTVLVSLVFFLPEWNGVIGPLVLTAGSAAELTVVATALYRARWDIGWARPARGK</sequence>
<organism evidence="2 3">
    <name type="scientific">Paenibacillus antri</name>
    <dbReference type="NCBI Taxonomy" id="2582848"/>
    <lineage>
        <taxon>Bacteria</taxon>
        <taxon>Bacillati</taxon>
        <taxon>Bacillota</taxon>
        <taxon>Bacilli</taxon>
        <taxon>Bacillales</taxon>
        <taxon>Paenibacillaceae</taxon>
        <taxon>Paenibacillus</taxon>
    </lineage>
</organism>
<keyword evidence="1" id="KW-0812">Transmembrane</keyword>
<feature type="transmembrane region" description="Helical" evidence="1">
    <location>
        <begin position="61"/>
        <end position="81"/>
    </location>
</feature>
<feature type="transmembrane region" description="Helical" evidence="1">
    <location>
        <begin position="148"/>
        <end position="167"/>
    </location>
</feature>
<dbReference type="EMBL" id="VCIW01000001">
    <property type="protein sequence ID" value="TLS54260.1"/>
    <property type="molecule type" value="Genomic_DNA"/>
</dbReference>
<feature type="transmembrane region" description="Helical" evidence="1">
    <location>
        <begin position="396"/>
        <end position="413"/>
    </location>
</feature>
<evidence type="ECO:0000313" key="3">
    <source>
        <dbReference type="Proteomes" id="UP000309676"/>
    </source>
</evidence>
<keyword evidence="1" id="KW-0472">Membrane</keyword>
<feature type="transmembrane region" description="Helical" evidence="1">
    <location>
        <begin position="253"/>
        <end position="271"/>
    </location>
</feature>
<dbReference type="RefSeq" id="WP_138192201.1">
    <property type="nucleotide sequence ID" value="NZ_VCIW01000001.1"/>
</dbReference>
<feature type="transmembrane region" description="Helical" evidence="1">
    <location>
        <begin position="277"/>
        <end position="301"/>
    </location>
</feature>
<feature type="transmembrane region" description="Helical" evidence="1">
    <location>
        <begin position="200"/>
        <end position="222"/>
    </location>
</feature>
<comment type="caution">
    <text evidence="2">The sequence shown here is derived from an EMBL/GenBank/DDBJ whole genome shotgun (WGS) entry which is preliminary data.</text>
</comment>
<reference evidence="2 3" key="1">
    <citation type="submission" date="2019-05" db="EMBL/GenBank/DDBJ databases">
        <authorList>
            <person name="Narsing Rao M.P."/>
            <person name="Li W.J."/>
        </authorList>
    </citation>
    <scope>NUCLEOTIDE SEQUENCE [LARGE SCALE GENOMIC DNA]</scope>
    <source>
        <strain evidence="2 3">SYSU_K30003</strain>
    </source>
</reference>
<dbReference type="Proteomes" id="UP000309676">
    <property type="component" value="Unassembled WGS sequence"/>
</dbReference>
<keyword evidence="1" id="KW-1133">Transmembrane helix</keyword>
<keyword evidence="3" id="KW-1185">Reference proteome</keyword>
<proteinExistence type="predicted"/>
<feature type="transmembrane region" description="Helical" evidence="1">
    <location>
        <begin position="102"/>
        <end position="128"/>
    </location>
</feature>
<gene>
    <name evidence="2" type="ORF">FE782_02640</name>
</gene>
<feature type="transmembrane region" description="Helical" evidence="1">
    <location>
        <begin position="364"/>
        <end position="384"/>
    </location>
</feature>
<feature type="transmembrane region" description="Helical" evidence="1">
    <location>
        <begin position="174"/>
        <end position="194"/>
    </location>
</feature>
<protein>
    <submittedName>
        <fullName evidence="2">Multi antimicrobial extrusion protein MatE</fullName>
    </submittedName>
</protein>